<accession>A0A0C3JKN3</accession>
<dbReference type="AlphaFoldDB" id="A0A0C3JKN3"/>
<evidence type="ECO:0000313" key="4">
    <source>
        <dbReference type="Proteomes" id="UP000054217"/>
    </source>
</evidence>
<dbReference type="GO" id="GO:0006808">
    <property type="term" value="P:regulation of nitrogen utilization"/>
    <property type="evidence" value="ECO:0007669"/>
    <property type="project" value="TreeGrafter"/>
</dbReference>
<dbReference type="GO" id="GO:0000122">
    <property type="term" value="P:negative regulation of transcription by RNA polymerase II"/>
    <property type="evidence" value="ECO:0007669"/>
    <property type="project" value="TreeGrafter"/>
</dbReference>
<dbReference type="PANTHER" id="PTHR28014:SF1">
    <property type="entry name" value="NEGATIVE REGULATOR OF RAS-CAMP PATHWAY"/>
    <property type="match status" value="1"/>
</dbReference>
<proteinExistence type="predicted"/>
<dbReference type="InterPro" id="IPR053043">
    <property type="entry name" value="Ras-cAMP_regulatory"/>
</dbReference>
<evidence type="ECO:0000313" key="3">
    <source>
        <dbReference type="EMBL" id="KIN98136.1"/>
    </source>
</evidence>
<evidence type="ECO:0000259" key="2">
    <source>
        <dbReference type="Pfam" id="PF11702"/>
    </source>
</evidence>
<dbReference type="OrthoDB" id="515401at2759"/>
<dbReference type="PANTHER" id="PTHR28014">
    <property type="entry name" value="NEGATIVE REGULATOR OF RAS-CAMP PATHWAY"/>
    <property type="match status" value="1"/>
</dbReference>
<dbReference type="InParanoid" id="A0A0C3JKN3"/>
<name>A0A0C3JKN3_PISTI</name>
<feature type="region of interest" description="Disordered" evidence="1">
    <location>
        <begin position="22"/>
        <end position="61"/>
    </location>
</feature>
<protein>
    <recommendedName>
        <fullName evidence="2">DUF3295 domain-containing protein</fullName>
    </recommendedName>
</protein>
<reference evidence="4" key="2">
    <citation type="submission" date="2015-01" db="EMBL/GenBank/DDBJ databases">
        <title>Evolutionary Origins and Diversification of the Mycorrhizal Mutualists.</title>
        <authorList>
            <consortium name="DOE Joint Genome Institute"/>
            <consortium name="Mycorrhizal Genomics Consortium"/>
            <person name="Kohler A."/>
            <person name="Kuo A."/>
            <person name="Nagy L.G."/>
            <person name="Floudas D."/>
            <person name="Copeland A."/>
            <person name="Barry K.W."/>
            <person name="Cichocki N."/>
            <person name="Veneault-Fourrey C."/>
            <person name="LaButti K."/>
            <person name="Lindquist E.A."/>
            <person name="Lipzen A."/>
            <person name="Lundell T."/>
            <person name="Morin E."/>
            <person name="Murat C."/>
            <person name="Riley R."/>
            <person name="Ohm R."/>
            <person name="Sun H."/>
            <person name="Tunlid A."/>
            <person name="Henrissat B."/>
            <person name="Grigoriev I.V."/>
            <person name="Hibbett D.S."/>
            <person name="Martin F."/>
        </authorList>
    </citation>
    <scope>NUCLEOTIDE SEQUENCE [LARGE SCALE GENOMIC DNA]</scope>
    <source>
        <strain evidence="4">Marx 270</strain>
    </source>
</reference>
<evidence type="ECO:0000256" key="1">
    <source>
        <dbReference type="SAM" id="MobiDB-lite"/>
    </source>
</evidence>
<feature type="region of interest" description="Disordered" evidence="1">
    <location>
        <begin position="167"/>
        <end position="198"/>
    </location>
</feature>
<keyword evidence="4" id="KW-1185">Reference proteome</keyword>
<dbReference type="Pfam" id="PF11702">
    <property type="entry name" value="DUF3295"/>
    <property type="match status" value="1"/>
</dbReference>
<dbReference type="GO" id="GO:0031930">
    <property type="term" value="P:mitochondria-nucleus signaling pathway"/>
    <property type="evidence" value="ECO:0007669"/>
    <property type="project" value="TreeGrafter"/>
</dbReference>
<dbReference type="GO" id="GO:0005737">
    <property type="term" value="C:cytoplasm"/>
    <property type="evidence" value="ECO:0007669"/>
    <property type="project" value="TreeGrafter"/>
</dbReference>
<dbReference type="InterPro" id="IPR021711">
    <property type="entry name" value="DUF3295"/>
</dbReference>
<reference evidence="3 4" key="1">
    <citation type="submission" date="2014-04" db="EMBL/GenBank/DDBJ databases">
        <authorList>
            <consortium name="DOE Joint Genome Institute"/>
            <person name="Kuo A."/>
            <person name="Kohler A."/>
            <person name="Costa M.D."/>
            <person name="Nagy L.G."/>
            <person name="Floudas D."/>
            <person name="Copeland A."/>
            <person name="Barry K.W."/>
            <person name="Cichocki N."/>
            <person name="Veneault-Fourrey C."/>
            <person name="LaButti K."/>
            <person name="Lindquist E.A."/>
            <person name="Lipzen A."/>
            <person name="Lundell T."/>
            <person name="Morin E."/>
            <person name="Murat C."/>
            <person name="Sun H."/>
            <person name="Tunlid A."/>
            <person name="Henrissat B."/>
            <person name="Grigoriev I.V."/>
            <person name="Hibbett D.S."/>
            <person name="Martin F."/>
            <person name="Nordberg H.P."/>
            <person name="Cantor M.N."/>
            <person name="Hua S.X."/>
        </authorList>
    </citation>
    <scope>NUCLEOTIDE SEQUENCE [LARGE SCALE GENOMIC DNA]</scope>
    <source>
        <strain evidence="3 4">Marx 270</strain>
    </source>
</reference>
<dbReference type="STRING" id="870435.A0A0C3JKN3"/>
<dbReference type="Proteomes" id="UP000054217">
    <property type="component" value="Unassembled WGS sequence"/>
</dbReference>
<sequence>MAAQVTAISSSKPTASAVRKLVISENLGRNEKGCGGYRPKGRPREEEMEDDSGEENEDDRIQVSKSVAQEKLQALMLPYGNDHLVGAVDYTPDDPAITTNAVTMAAPTPIPLGHPYNLPPPAPPMTPRTTRRRMLRTELSESMRRQLLWERQVSSTQNPAAAARRARMTTTTSESPMHTGAQGDPNRTRGNVNGTDDREGRRTLLRNWTWSDDYHFAGW</sequence>
<feature type="domain" description="DUF3295" evidence="2">
    <location>
        <begin position="122"/>
        <end position="166"/>
    </location>
</feature>
<organism evidence="3 4">
    <name type="scientific">Pisolithus tinctorius Marx 270</name>
    <dbReference type="NCBI Taxonomy" id="870435"/>
    <lineage>
        <taxon>Eukaryota</taxon>
        <taxon>Fungi</taxon>
        <taxon>Dikarya</taxon>
        <taxon>Basidiomycota</taxon>
        <taxon>Agaricomycotina</taxon>
        <taxon>Agaricomycetes</taxon>
        <taxon>Agaricomycetidae</taxon>
        <taxon>Boletales</taxon>
        <taxon>Sclerodermatineae</taxon>
        <taxon>Pisolithaceae</taxon>
        <taxon>Pisolithus</taxon>
    </lineage>
</organism>
<dbReference type="EMBL" id="KN832019">
    <property type="protein sequence ID" value="KIN98136.1"/>
    <property type="molecule type" value="Genomic_DNA"/>
</dbReference>
<gene>
    <name evidence="3" type="ORF">M404DRAFT_158427</name>
</gene>
<feature type="compositionally biased region" description="Acidic residues" evidence="1">
    <location>
        <begin position="46"/>
        <end position="58"/>
    </location>
</feature>
<dbReference type="HOGENOM" id="CLU_114371_0_0_1"/>